<protein>
    <recommendedName>
        <fullName evidence="3">SMI1/KNR4 family protein</fullName>
    </recommendedName>
</protein>
<name>A0A229SFN1_9PSEU</name>
<dbReference type="OrthoDB" id="3637779at2"/>
<gene>
    <name evidence="1" type="ORF">CFP71_06920</name>
</gene>
<dbReference type="Proteomes" id="UP000215223">
    <property type="component" value="Unassembled WGS sequence"/>
</dbReference>
<evidence type="ECO:0008006" key="3">
    <source>
        <dbReference type="Google" id="ProtNLM"/>
    </source>
</evidence>
<dbReference type="AlphaFoldDB" id="A0A229SFN1"/>
<accession>A0A229SFN1</accession>
<evidence type="ECO:0000313" key="2">
    <source>
        <dbReference type="Proteomes" id="UP000215223"/>
    </source>
</evidence>
<organism evidence="1 2">
    <name type="scientific">Amycolatopsis thailandensis</name>
    <dbReference type="NCBI Taxonomy" id="589330"/>
    <lineage>
        <taxon>Bacteria</taxon>
        <taxon>Bacillati</taxon>
        <taxon>Actinomycetota</taxon>
        <taxon>Actinomycetes</taxon>
        <taxon>Pseudonocardiales</taxon>
        <taxon>Pseudonocardiaceae</taxon>
        <taxon>Amycolatopsis</taxon>
    </lineage>
</organism>
<keyword evidence="2" id="KW-1185">Reference proteome</keyword>
<dbReference type="EMBL" id="NMQT01000021">
    <property type="protein sequence ID" value="OXM57706.1"/>
    <property type="molecule type" value="Genomic_DNA"/>
</dbReference>
<dbReference type="SUPFAM" id="SSF50956">
    <property type="entry name" value="Thermostable phytase (3-phytase)"/>
    <property type="match status" value="1"/>
</dbReference>
<dbReference type="RefSeq" id="WP_093932982.1">
    <property type="nucleotide sequence ID" value="NZ_NMQT01000021.1"/>
</dbReference>
<evidence type="ECO:0000313" key="1">
    <source>
        <dbReference type="EMBL" id="OXM57706.1"/>
    </source>
</evidence>
<proteinExistence type="predicted"/>
<sequence>MEPEELRVWLERSSRLSAEFTRGFGARFGYPPGENRVFVADGDDSGDLEELAKLGAPAELLDFFVHVREVSLPDLGNGVFVHSARHVLTGLLGALPTRLAGVVEERITVFGSDGGGSLFALSAGGGQVYRLRGGAFLDGAYEAGHQRTTVVAKDLREFLDGILRELERHVDA</sequence>
<reference evidence="1 2" key="1">
    <citation type="submission" date="2017-07" db="EMBL/GenBank/DDBJ databases">
        <title>Amycolatopsis thailandensis Genome sequencing and assembly.</title>
        <authorList>
            <person name="Kaur N."/>
            <person name="Mayilraj S."/>
        </authorList>
    </citation>
    <scope>NUCLEOTIDE SEQUENCE [LARGE SCALE GENOMIC DNA]</scope>
    <source>
        <strain evidence="1 2">JCM 16380</strain>
    </source>
</reference>
<comment type="caution">
    <text evidence="1">The sequence shown here is derived from an EMBL/GenBank/DDBJ whole genome shotgun (WGS) entry which is preliminary data.</text>
</comment>